<reference evidence="2" key="1">
    <citation type="submission" date="2023-07" db="EMBL/GenBank/DDBJ databases">
        <title>Black Yeasts Isolated from many extreme environments.</title>
        <authorList>
            <person name="Coleine C."/>
            <person name="Stajich J.E."/>
            <person name="Selbmann L."/>
        </authorList>
    </citation>
    <scope>NUCLEOTIDE SEQUENCE</scope>
    <source>
        <strain evidence="2">CCFEE 5485</strain>
    </source>
</reference>
<evidence type="ECO:0000259" key="1">
    <source>
        <dbReference type="Pfam" id="PF26534"/>
    </source>
</evidence>
<gene>
    <name evidence="2" type="ORF">LTR78_010913</name>
</gene>
<protein>
    <recommendedName>
        <fullName evidence="1">NTF2-like domain-containing protein</fullName>
    </recommendedName>
</protein>
<evidence type="ECO:0000313" key="3">
    <source>
        <dbReference type="Proteomes" id="UP001274830"/>
    </source>
</evidence>
<comment type="caution">
    <text evidence="2">The sequence shown here is derived from an EMBL/GenBank/DDBJ whole genome shotgun (WGS) entry which is preliminary data.</text>
</comment>
<dbReference type="EMBL" id="JAUTXT010000098">
    <property type="protein sequence ID" value="KAK3669216.1"/>
    <property type="molecule type" value="Genomic_DNA"/>
</dbReference>
<dbReference type="AlphaFoldDB" id="A0AAE0WEW4"/>
<proteinExistence type="predicted"/>
<name>A0AAE0WEW4_9PEZI</name>
<sequence>MKRRASKLAGCIITHPNPTIINMHLIISTFAISALTLLPWTALANPTPVSQCIPTPSASALATDFGKLISAYSDKLANATLAPNFQDYSESVNTLIDNGGSTPKNLLSATFTSRSDFEVASAGQPAAPFEIKDLWIACDVLIIRWLSAQSPLPVVGISVAHVVFNRPSWQIDEVWAEFDSAAWLKNLGFTITAPKRRREVVFEG</sequence>
<dbReference type="Proteomes" id="UP001274830">
    <property type="component" value="Unassembled WGS sequence"/>
</dbReference>
<feature type="domain" description="NTF2-like" evidence="1">
    <location>
        <begin position="51"/>
        <end position="189"/>
    </location>
</feature>
<keyword evidence="3" id="KW-1185">Reference proteome</keyword>
<dbReference type="Pfam" id="PF26534">
    <property type="entry name" value="NTF2_7"/>
    <property type="match status" value="1"/>
</dbReference>
<organism evidence="2 3">
    <name type="scientific">Recurvomyces mirabilis</name>
    <dbReference type="NCBI Taxonomy" id="574656"/>
    <lineage>
        <taxon>Eukaryota</taxon>
        <taxon>Fungi</taxon>
        <taxon>Dikarya</taxon>
        <taxon>Ascomycota</taxon>
        <taxon>Pezizomycotina</taxon>
        <taxon>Dothideomycetes</taxon>
        <taxon>Dothideomycetidae</taxon>
        <taxon>Mycosphaerellales</taxon>
        <taxon>Teratosphaeriaceae</taxon>
        <taxon>Recurvomyces</taxon>
    </lineage>
</organism>
<accession>A0AAE0WEW4</accession>
<dbReference type="InterPro" id="IPR058645">
    <property type="entry name" value="NTF2-like_dom_7"/>
</dbReference>
<evidence type="ECO:0000313" key="2">
    <source>
        <dbReference type="EMBL" id="KAK3669216.1"/>
    </source>
</evidence>